<evidence type="ECO:0000313" key="3">
    <source>
        <dbReference type="Proteomes" id="UP000298860"/>
    </source>
</evidence>
<dbReference type="AlphaFoldDB" id="A0A4D4J2L3"/>
<evidence type="ECO:0000313" key="2">
    <source>
        <dbReference type="EMBL" id="GDY29028.1"/>
    </source>
</evidence>
<name>A0A4D4J2L3_9PSEU</name>
<proteinExistence type="predicted"/>
<gene>
    <name evidence="2" type="ORF">GTS_06610</name>
</gene>
<dbReference type="OrthoDB" id="4557579at2"/>
<dbReference type="EMBL" id="BJFL01000002">
    <property type="protein sequence ID" value="GDY29028.1"/>
    <property type="molecule type" value="Genomic_DNA"/>
</dbReference>
<organism evidence="2 3">
    <name type="scientific">Gandjariella thermophila</name>
    <dbReference type="NCBI Taxonomy" id="1931992"/>
    <lineage>
        <taxon>Bacteria</taxon>
        <taxon>Bacillati</taxon>
        <taxon>Actinomycetota</taxon>
        <taxon>Actinomycetes</taxon>
        <taxon>Pseudonocardiales</taxon>
        <taxon>Pseudonocardiaceae</taxon>
        <taxon>Gandjariella</taxon>
    </lineage>
</organism>
<sequence length="151" mass="16191">MRYSKTGWYAVFESAEQPHGWDEREVEAFSGAREALVVDSRLGRLVPACRQPGFLELRPCERVTSVVSCQPGWWVCGPDRREAVVAWLISHDGKGVPLVPSRGEGVAWPAAPTATLVGPEPPGEDGGADAGVRMPNGRGTRYGPESPAPIG</sequence>
<dbReference type="RefSeq" id="WP_137812202.1">
    <property type="nucleotide sequence ID" value="NZ_BJFL01000002.1"/>
</dbReference>
<dbReference type="Proteomes" id="UP000298860">
    <property type="component" value="Unassembled WGS sequence"/>
</dbReference>
<protein>
    <submittedName>
        <fullName evidence="2">Uncharacterized protein</fullName>
    </submittedName>
</protein>
<accession>A0A4D4J2L3</accession>
<keyword evidence="3" id="KW-1185">Reference proteome</keyword>
<feature type="region of interest" description="Disordered" evidence="1">
    <location>
        <begin position="112"/>
        <end position="151"/>
    </location>
</feature>
<reference evidence="3" key="1">
    <citation type="submission" date="2019-04" db="EMBL/GenBank/DDBJ databases">
        <title>Draft genome sequence of Pseudonocardiaceae bacterium SL3-2-4.</title>
        <authorList>
            <person name="Ningsih F."/>
            <person name="Yokota A."/>
            <person name="Sakai Y."/>
            <person name="Nanatani K."/>
            <person name="Yabe S."/>
            <person name="Oetari A."/>
            <person name="Sjamsuridzal W."/>
        </authorList>
    </citation>
    <scope>NUCLEOTIDE SEQUENCE [LARGE SCALE GENOMIC DNA]</scope>
    <source>
        <strain evidence="3">SL3-2-4</strain>
    </source>
</reference>
<comment type="caution">
    <text evidence="2">The sequence shown here is derived from an EMBL/GenBank/DDBJ whole genome shotgun (WGS) entry which is preliminary data.</text>
</comment>
<evidence type="ECO:0000256" key="1">
    <source>
        <dbReference type="SAM" id="MobiDB-lite"/>
    </source>
</evidence>